<name>A0A8S9GTY5_BRACR</name>
<protein>
    <submittedName>
        <fullName evidence="1">Uncharacterized protein</fullName>
    </submittedName>
</protein>
<sequence>MTPSSLFFNKKFFSLVLSKPTASSVLNGTSVLVNEFDIVIVIEELVPLKGYTGPLSSSRSFEVRHSMALFIMKWMDLSLKECRMQGLSFLCASPLFGNCVGRPLSSKVPWTYDSLFSWSKIQFQLLELLHQRSSSMPLLEKGDLSFLRVSLVRGRGFGSSIARGIFALPLVGQIDWSTNCHGCATCELSFMDVEWVATLVQVSYDSIYSSRLRHRFCCLESEAFFIDLEQDINFIVLEQDIEFK</sequence>
<proteinExistence type="predicted"/>
<gene>
    <name evidence="1" type="ORF">F2Q70_00022447</name>
</gene>
<comment type="caution">
    <text evidence="1">The sequence shown here is derived from an EMBL/GenBank/DDBJ whole genome shotgun (WGS) entry which is preliminary data.</text>
</comment>
<dbReference type="AlphaFoldDB" id="A0A8S9GTY5"/>
<organism evidence="1">
    <name type="scientific">Brassica cretica</name>
    <name type="common">Mustard</name>
    <dbReference type="NCBI Taxonomy" id="69181"/>
    <lineage>
        <taxon>Eukaryota</taxon>
        <taxon>Viridiplantae</taxon>
        <taxon>Streptophyta</taxon>
        <taxon>Embryophyta</taxon>
        <taxon>Tracheophyta</taxon>
        <taxon>Spermatophyta</taxon>
        <taxon>Magnoliopsida</taxon>
        <taxon>eudicotyledons</taxon>
        <taxon>Gunneridae</taxon>
        <taxon>Pentapetalae</taxon>
        <taxon>rosids</taxon>
        <taxon>malvids</taxon>
        <taxon>Brassicales</taxon>
        <taxon>Brassicaceae</taxon>
        <taxon>Brassiceae</taxon>
        <taxon>Brassica</taxon>
    </lineage>
</organism>
<reference evidence="1" key="1">
    <citation type="submission" date="2019-12" db="EMBL/GenBank/DDBJ databases">
        <title>Genome sequencing and annotation of Brassica cretica.</title>
        <authorList>
            <person name="Studholme D.J."/>
            <person name="Sarris P.F."/>
        </authorList>
    </citation>
    <scope>NUCLEOTIDE SEQUENCE</scope>
    <source>
        <strain evidence="1">PFS-102/07</strain>
        <tissue evidence="1">Leaf</tissue>
    </source>
</reference>
<dbReference type="EMBL" id="QGKY02001925">
    <property type="protein sequence ID" value="KAF2549029.1"/>
    <property type="molecule type" value="Genomic_DNA"/>
</dbReference>
<accession>A0A8S9GTY5</accession>
<evidence type="ECO:0000313" key="1">
    <source>
        <dbReference type="EMBL" id="KAF2549029.1"/>
    </source>
</evidence>